<dbReference type="GO" id="GO:0003700">
    <property type="term" value="F:DNA-binding transcription factor activity"/>
    <property type="evidence" value="ECO:0007669"/>
    <property type="project" value="InterPro"/>
</dbReference>
<dbReference type="GO" id="GO:0000160">
    <property type="term" value="P:phosphorelay signal transduction system"/>
    <property type="evidence" value="ECO:0007669"/>
    <property type="project" value="UniProtKB-KW"/>
</dbReference>
<dbReference type="Pfam" id="PF00072">
    <property type="entry name" value="Response_reg"/>
    <property type="match status" value="1"/>
</dbReference>
<evidence type="ECO:0000256" key="3">
    <source>
        <dbReference type="ARBA" id="ARBA00022553"/>
    </source>
</evidence>
<dbReference type="GO" id="GO:0005737">
    <property type="term" value="C:cytoplasm"/>
    <property type="evidence" value="ECO:0007669"/>
    <property type="project" value="UniProtKB-SubCell"/>
</dbReference>
<dbReference type="SMART" id="SM00342">
    <property type="entry name" value="HTH_ARAC"/>
    <property type="match status" value="1"/>
</dbReference>
<dbReference type="SUPFAM" id="SSF52172">
    <property type="entry name" value="CheY-like"/>
    <property type="match status" value="1"/>
</dbReference>
<evidence type="ECO:0000313" key="11">
    <source>
        <dbReference type="EMBL" id="SFL46122.1"/>
    </source>
</evidence>
<dbReference type="PROSITE" id="PS01124">
    <property type="entry name" value="HTH_ARAC_FAMILY_2"/>
    <property type="match status" value="1"/>
</dbReference>
<evidence type="ECO:0000256" key="5">
    <source>
        <dbReference type="ARBA" id="ARBA00023015"/>
    </source>
</evidence>
<dbReference type="SMART" id="SM00448">
    <property type="entry name" value="REC"/>
    <property type="match status" value="1"/>
</dbReference>
<proteinExistence type="predicted"/>
<dbReference type="Pfam" id="PF12833">
    <property type="entry name" value="HTH_18"/>
    <property type="match status" value="1"/>
</dbReference>
<evidence type="ECO:0000256" key="7">
    <source>
        <dbReference type="ARBA" id="ARBA00023163"/>
    </source>
</evidence>
<dbReference type="Gene3D" id="1.10.10.60">
    <property type="entry name" value="Homeodomain-like"/>
    <property type="match status" value="2"/>
</dbReference>
<organism evidence="11 12">
    <name type="scientific">Salibacterium qingdaonense</name>
    <dbReference type="NCBI Taxonomy" id="266892"/>
    <lineage>
        <taxon>Bacteria</taxon>
        <taxon>Bacillati</taxon>
        <taxon>Bacillota</taxon>
        <taxon>Bacilli</taxon>
        <taxon>Bacillales</taxon>
        <taxon>Bacillaceae</taxon>
    </lineage>
</organism>
<dbReference type="InterPro" id="IPR001789">
    <property type="entry name" value="Sig_transdc_resp-reg_receiver"/>
</dbReference>
<dbReference type="PANTHER" id="PTHR42713">
    <property type="entry name" value="HISTIDINE KINASE-RELATED"/>
    <property type="match status" value="1"/>
</dbReference>
<keyword evidence="2" id="KW-0963">Cytoplasm</keyword>
<dbReference type="CDD" id="cd17536">
    <property type="entry name" value="REC_YesN-like"/>
    <property type="match status" value="1"/>
</dbReference>
<dbReference type="Proteomes" id="UP000199668">
    <property type="component" value="Unassembled WGS sequence"/>
</dbReference>
<comment type="subcellular location">
    <subcellularLocation>
        <location evidence="1">Cytoplasm</location>
    </subcellularLocation>
</comment>
<feature type="domain" description="Response regulatory" evidence="10">
    <location>
        <begin position="3"/>
        <end position="120"/>
    </location>
</feature>
<evidence type="ECO:0000256" key="6">
    <source>
        <dbReference type="ARBA" id="ARBA00023125"/>
    </source>
</evidence>
<accession>A0A1I4HVE1</accession>
<keyword evidence="7" id="KW-0804">Transcription</keyword>
<dbReference type="GO" id="GO:0043565">
    <property type="term" value="F:sequence-specific DNA binding"/>
    <property type="evidence" value="ECO:0007669"/>
    <property type="project" value="InterPro"/>
</dbReference>
<keyword evidence="6" id="KW-0238">DNA-binding</keyword>
<dbReference type="InterPro" id="IPR018060">
    <property type="entry name" value="HTH_AraC"/>
</dbReference>
<reference evidence="11 12" key="1">
    <citation type="submission" date="2016-10" db="EMBL/GenBank/DDBJ databases">
        <authorList>
            <person name="de Groot N.N."/>
        </authorList>
    </citation>
    <scope>NUCLEOTIDE SEQUENCE [LARGE SCALE GENOMIC DNA]</scope>
    <source>
        <strain evidence="11 12">CGMCC 1.6134</strain>
    </source>
</reference>
<feature type="modified residue" description="4-aspartylphosphate" evidence="8">
    <location>
        <position position="55"/>
    </location>
</feature>
<dbReference type="PROSITE" id="PS50110">
    <property type="entry name" value="RESPONSE_REGULATORY"/>
    <property type="match status" value="1"/>
</dbReference>
<dbReference type="STRING" id="266892.SAMN04488054_10141"/>
<dbReference type="Gene3D" id="3.40.50.2300">
    <property type="match status" value="1"/>
</dbReference>
<evidence type="ECO:0000259" key="9">
    <source>
        <dbReference type="PROSITE" id="PS01124"/>
    </source>
</evidence>
<gene>
    <name evidence="11" type="ORF">SAMN04488054_10141</name>
</gene>
<dbReference type="InterPro" id="IPR051552">
    <property type="entry name" value="HptR"/>
</dbReference>
<name>A0A1I4HVE1_9BACI</name>
<sequence length="517" mass="59757">MYEVMVVDDETFILEGITSMVNWEKCGTREPVKAFNGQMAYDLIQKNPPDIVLTDIKMPGLNGIELIEKVHDTFPAVRFIVLSGYDEFEFAKTAMKCGVKHYLLKPSNEEKIEEAVGEVVQDLDQAGEKEAFIENMRDHLNNIIPKAKEQFLREFIINKKFDIKEWRYYQELFGFETQWKSFRLIGFVLDDSVEYESLFMLKEMLKNEISGCQDILLATIISERIVLLVEDSGVQTLIDHIKNVKEDWKALQQSSFTTSVTSTGSITDLHLLYQEILEGLSHRFYLGRGGIVTSEDIKDENHEFKGLTMDHESLLVAVRSGNQEEASEYLDYFFQALKKARFDVQVVRSHCLELYMSLIRQTDSASMGQLFDHVTMFHTFTTLPEMEEFMKETAVGIAAQNYKHQKHTQNQLVKEVMNYAIKHLDDESLSISGIASDVFYMNSDYLGKLFKKETGEKFSTYLMKERMERAKGLMNQTEEVKMFEVAEKVGFGNNPRYFSQVFKKHTGHTPSEYKKEG</sequence>
<dbReference type="InterPro" id="IPR011006">
    <property type="entry name" value="CheY-like_superfamily"/>
</dbReference>
<evidence type="ECO:0000256" key="2">
    <source>
        <dbReference type="ARBA" id="ARBA00022490"/>
    </source>
</evidence>
<evidence type="ECO:0000259" key="10">
    <source>
        <dbReference type="PROSITE" id="PS50110"/>
    </source>
</evidence>
<protein>
    <submittedName>
        <fullName evidence="11">Two-component system, response regulator YesN</fullName>
    </submittedName>
</protein>
<dbReference type="SUPFAM" id="SSF46689">
    <property type="entry name" value="Homeodomain-like"/>
    <property type="match status" value="1"/>
</dbReference>
<dbReference type="InterPro" id="IPR009057">
    <property type="entry name" value="Homeodomain-like_sf"/>
</dbReference>
<keyword evidence="4" id="KW-0902">Two-component regulatory system</keyword>
<dbReference type="RefSeq" id="WP_090925029.1">
    <property type="nucleotide sequence ID" value="NZ_FOTY01000001.1"/>
</dbReference>
<dbReference type="OrthoDB" id="159632at2"/>
<keyword evidence="3 8" id="KW-0597">Phosphoprotein</keyword>
<dbReference type="PANTHER" id="PTHR42713:SF3">
    <property type="entry name" value="TRANSCRIPTIONAL REGULATORY PROTEIN HPTR"/>
    <property type="match status" value="1"/>
</dbReference>
<evidence type="ECO:0000256" key="1">
    <source>
        <dbReference type="ARBA" id="ARBA00004496"/>
    </source>
</evidence>
<dbReference type="EMBL" id="FOTY01000001">
    <property type="protein sequence ID" value="SFL46122.1"/>
    <property type="molecule type" value="Genomic_DNA"/>
</dbReference>
<evidence type="ECO:0000256" key="8">
    <source>
        <dbReference type="PROSITE-ProRule" id="PRU00169"/>
    </source>
</evidence>
<dbReference type="AlphaFoldDB" id="A0A1I4HVE1"/>
<keyword evidence="5" id="KW-0805">Transcription regulation</keyword>
<feature type="domain" description="HTH araC/xylS-type" evidence="9">
    <location>
        <begin position="414"/>
        <end position="516"/>
    </location>
</feature>
<evidence type="ECO:0000313" key="12">
    <source>
        <dbReference type="Proteomes" id="UP000199668"/>
    </source>
</evidence>
<keyword evidence="12" id="KW-1185">Reference proteome</keyword>
<evidence type="ECO:0000256" key="4">
    <source>
        <dbReference type="ARBA" id="ARBA00023012"/>
    </source>
</evidence>